<dbReference type="SUPFAM" id="SSF88946">
    <property type="entry name" value="Sigma2 domain of RNA polymerase sigma factors"/>
    <property type="match status" value="1"/>
</dbReference>
<comment type="caution">
    <text evidence="8">The sequence shown here is derived from an EMBL/GenBank/DDBJ whole genome shotgun (WGS) entry which is preliminary data.</text>
</comment>
<dbReference type="EMBL" id="BOPH01000026">
    <property type="protein sequence ID" value="GIJ67465.1"/>
    <property type="molecule type" value="Genomic_DNA"/>
</dbReference>
<evidence type="ECO:0000313" key="8">
    <source>
        <dbReference type="EMBL" id="GIJ67465.1"/>
    </source>
</evidence>
<dbReference type="SUPFAM" id="SSF88659">
    <property type="entry name" value="Sigma3 and sigma4 domains of RNA polymerase sigma factors"/>
    <property type="match status" value="2"/>
</dbReference>
<dbReference type="PIRSF" id="PIRSF000770">
    <property type="entry name" value="RNA_pol_sigma-SigE/K"/>
    <property type="match status" value="1"/>
</dbReference>
<dbReference type="Proteomes" id="UP000635606">
    <property type="component" value="Unassembled WGS sequence"/>
</dbReference>
<keyword evidence="1" id="KW-0805">Transcription regulation</keyword>
<evidence type="ECO:0000313" key="9">
    <source>
        <dbReference type="Proteomes" id="UP000635606"/>
    </source>
</evidence>
<reference evidence="8" key="1">
    <citation type="submission" date="2021-01" db="EMBL/GenBank/DDBJ databases">
        <title>Whole genome shotgun sequence of Virgisporangium ochraceum NBRC 16418.</title>
        <authorList>
            <person name="Komaki H."/>
            <person name="Tamura T."/>
        </authorList>
    </citation>
    <scope>NUCLEOTIDE SEQUENCE</scope>
    <source>
        <strain evidence="8">NBRC 16418</strain>
    </source>
</reference>
<protein>
    <submittedName>
        <fullName evidence="8">RNA polymerase sigma factor WhiG</fullName>
    </submittedName>
</protein>
<keyword evidence="2" id="KW-0731">Sigma factor</keyword>
<feature type="domain" description="RNA polymerase sigma-70 region 3" evidence="5">
    <location>
        <begin position="107"/>
        <end position="157"/>
    </location>
</feature>
<sequence length="297" mass="32104">MTAPTVTSAPSRPQHVVATDREVEDLVRAHLPLVGHLVRELASRLPAHVNREDLVSAGMAALAAAAKGYDPDRGTPFGSFATVRIRGALLDELRGLDWASRSVRSRARRIETAQQQLTAALGRAATPAELAEALGVAVDEITAVDEDVQRAVVLSLQGFAPGTADDMVRERTPGPEELLLQRERVGYLHHAIEALPDRLRHVVAGYFFHERPMAEIAAELGVTESRVSQLRAEALVLLREGLNTHLDPELAGQPGRASGCVARRREAYYQQIAERGTLNSRLARTNALALPVTLAAA</sequence>
<dbReference type="GO" id="GO:0003899">
    <property type="term" value="F:DNA-directed RNA polymerase activity"/>
    <property type="evidence" value="ECO:0007669"/>
    <property type="project" value="InterPro"/>
</dbReference>
<evidence type="ECO:0000259" key="5">
    <source>
        <dbReference type="Pfam" id="PF04539"/>
    </source>
</evidence>
<dbReference type="PANTHER" id="PTHR30385">
    <property type="entry name" value="SIGMA FACTOR F FLAGELLAR"/>
    <property type="match status" value="1"/>
</dbReference>
<dbReference type="Gene3D" id="1.20.140.160">
    <property type="match status" value="1"/>
</dbReference>
<dbReference type="InterPro" id="IPR013325">
    <property type="entry name" value="RNA_pol_sigma_r2"/>
</dbReference>
<dbReference type="Gene3D" id="1.10.1740.10">
    <property type="match status" value="1"/>
</dbReference>
<keyword evidence="9" id="KW-1185">Reference proteome</keyword>
<dbReference type="Pfam" id="PF04539">
    <property type="entry name" value="Sigma70_r3"/>
    <property type="match status" value="1"/>
</dbReference>
<dbReference type="NCBIfam" id="TIGR02937">
    <property type="entry name" value="sigma70-ECF"/>
    <property type="match status" value="1"/>
</dbReference>
<dbReference type="NCBIfam" id="TIGR02479">
    <property type="entry name" value="FliA_WhiG"/>
    <property type="match status" value="1"/>
</dbReference>
<dbReference type="PANTHER" id="PTHR30385:SF7">
    <property type="entry name" value="RNA POLYMERASE SIGMA FACTOR FLIA"/>
    <property type="match status" value="1"/>
</dbReference>
<keyword evidence="4" id="KW-0804">Transcription</keyword>
<dbReference type="Pfam" id="PF04545">
    <property type="entry name" value="Sigma70_r4"/>
    <property type="match status" value="1"/>
</dbReference>
<keyword evidence="3" id="KW-0238">DNA-binding</keyword>
<gene>
    <name evidence="8" type="primary">whiG</name>
    <name evidence="8" type="ORF">Voc01_023820</name>
</gene>
<proteinExistence type="predicted"/>
<name>A0A8J4E9P1_9ACTN</name>
<evidence type="ECO:0000256" key="4">
    <source>
        <dbReference type="ARBA" id="ARBA00023163"/>
    </source>
</evidence>
<evidence type="ECO:0000259" key="6">
    <source>
        <dbReference type="Pfam" id="PF04542"/>
    </source>
</evidence>
<evidence type="ECO:0000256" key="2">
    <source>
        <dbReference type="ARBA" id="ARBA00023082"/>
    </source>
</evidence>
<feature type="domain" description="RNA polymerase sigma-70 region 2" evidence="6">
    <location>
        <begin position="26"/>
        <end position="98"/>
    </location>
</feature>
<dbReference type="InterPro" id="IPR013324">
    <property type="entry name" value="RNA_pol_sigma_r3/r4-like"/>
</dbReference>
<dbReference type="CDD" id="cd06171">
    <property type="entry name" value="Sigma70_r4"/>
    <property type="match status" value="1"/>
</dbReference>
<dbReference type="InterPro" id="IPR007624">
    <property type="entry name" value="RNA_pol_sigma70_r3"/>
</dbReference>
<organism evidence="8 9">
    <name type="scientific">Virgisporangium ochraceum</name>
    <dbReference type="NCBI Taxonomy" id="65505"/>
    <lineage>
        <taxon>Bacteria</taxon>
        <taxon>Bacillati</taxon>
        <taxon>Actinomycetota</taxon>
        <taxon>Actinomycetes</taxon>
        <taxon>Micromonosporales</taxon>
        <taxon>Micromonosporaceae</taxon>
        <taxon>Virgisporangium</taxon>
    </lineage>
</organism>
<dbReference type="RefSeq" id="WP_203927429.1">
    <property type="nucleotide sequence ID" value="NZ_BOPH01000026.1"/>
</dbReference>
<evidence type="ECO:0000256" key="1">
    <source>
        <dbReference type="ARBA" id="ARBA00023015"/>
    </source>
</evidence>
<dbReference type="InterPro" id="IPR007627">
    <property type="entry name" value="RNA_pol_sigma70_r2"/>
</dbReference>
<dbReference type="GO" id="GO:0016987">
    <property type="term" value="F:sigma factor activity"/>
    <property type="evidence" value="ECO:0007669"/>
    <property type="project" value="UniProtKB-KW"/>
</dbReference>
<feature type="domain" description="RNA polymerase sigma-70 region 4" evidence="7">
    <location>
        <begin position="191"/>
        <end position="240"/>
    </location>
</feature>
<dbReference type="InterPro" id="IPR014284">
    <property type="entry name" value="RNA_pol_sigma-70_dom"/>
</dbReference>
<dbReference type="InterPro" id="IPR000943">
    <property type="entry name" value="RNA_pol_sigma70"/>
</dbReference>
<dbReference type="Pfam" id="PF04542">
    <property type="entry name" value="Sigma70_r2"/>
    <property type="match status" value="1"/>
</dbReference>
<accession>A0A8J4E9P1</accession>
<evidence type="ECO:0000256" key="3">
    <source>
        <dbReference type="ARBA" id="ARBA00023125"/>
    </source>
</evidence>
<dbReference type="InterPro" id="IPR012845">
    <property type="entry name" value="RNA_pol_sigma_FliA_WhiG"/>
</dbReference>
<dbReference type="GO" id="GO:0006352">
    <property type="term" value="P:DNA-templated transcription initiation"/>
    <property type="evidence" value="ECO:0007669"/>
    <property type="project" value="InterPro"/>
</dbReference>
<evidence type="ECO:0000259" key="7">
    <source>
        <dbReference type="Pfam" id="PF04545"/>
    </source>
</evidence>
<dbReference type="InterPro" id="IPR007630">
    <property type="entry name" value="RNA_pol_sigma70_r4"/>
</dbReference>
<dbReference type="GO" id="GO:0003677">
    <property type="term" value="F:DNA binding"/>
    <property type="evidence" value="ECO:0007669"/>
    <property type="project" value="UniProtKB-KW"/>
</dbReference>
<dbReference type="AlphaFoldDB" id="A0A8J4E9P1"/>